<keyword evidence="3" id="KW-0808">Transferase</keyword>
<feature type="region of interest" description="Disordered" evidence="1">
    <location>
        <begin position="1"/>
        <end position="46"/>
    </location>
</feature>
<feature type="compositionally biased region" description="Polar residues" evidence="1">
    <location>
        <begin position="1675"/>
        <end position="1687"/>
    </location>
</feature>
<dbReference type="InterPro" id="IPR013103">
    <property type="entry name" value="RVT_2"/>
</dbReference>
<keyword evidence="3" id="KW-0695">RNA-directed DNA polymerase</keyword>
<name>A0A9K3LS98_9STRA</name>
<feature type="compositionally biased region" description="Gly residues" evidence="1">
    <location>
        <begin position="351"/>
        <end position="360"/>
    </location>
</feature>
<evidence type="ECO:0000313" key="4">
    <source>
        <dbReference type="Proteomes" id="UP000693970"/>
    </source>
</evidence>
<protein>
    <submittedName>
        <fullName evidence="3">Reverse transcriptase RNA-dependent DNA polymerase</fullName>
    </submittedName>
</protein>
<reference evidence="3" key="1">
    <citation type="journal article" date="2021" name="Sci. Rep.">
        <title>Diploid genomic architecture of Nitzschia inconspicua, an elite biomass production diatom.</title>
        <authorList>
            <person name="Oliver A."/>
            <person name="Podell S."/>
            <person name="Pinowska A."/>
            <person name="Traller J.C."/>
            <person name="Smith S.R."/>
            <person name="McClure R."/>
            <person name="Beliaev A."/>
            <person name="Bohutskyi P."/>
            <person name="Hill E.A."/>
            <person name="Rabines A."/>
            <person name="Zheng H."/>
            <person name="Allen L.Z."/>
            <person name="Kuo A."/>
            <person name="Grigoriev I.V."/>
            <person name="Allen A.E."/>
            <person name="Hazlebeck D."/>
            <person name="Allen E.E."/>
        </authorList>
    </citation>
    <scope>NUCLEOTIDE SEQUENCE</scope>
    <source>
        <strain evidence="3">Hildebrandi</strain>
    </source>
</reference>
<feature type="domain" description="Reverse transcriptase Ty1/copia-type" evidence="2">
    <location>
        <begin position="1137"/>
        <end position="1371"/>
    </location>
</feature>
<reference evidence="3" key="2">
    <citation type="submission" date="2021-04" db="EMBL/GenBank/DDBJ databases">
        <authorList>
            <person name="Podell S."/>
        </authorList>
    </citation>
    <scope>NUCLEOTIDE SEQUENCE</scope>
    <source>
        <strain evidence="3">Hildebrandi</strain>
    </source>
</reference>
<keyword evidence="3" id="KW-0548">Nucleotidyltransferase</keyword>
<sequence>MSDKSGGDEAPPSENKTHVNDGEQDRQRSNRKDYAKGGGGSTDSRFTGSFESLKGCVYDIGGNGENTDNFGRITMKIAIYIAANIKGGGEFRHAMKPDVLKFEELTVPGISDEQKRDPAQLELWKLELQTYHKKLQAREDASLKAFSVILGQCSMAVVNRLESSDEWESLDASSDVMGLLKLIRQSLYTRSTSKQATQSLQEALDRFMGFRQAGHMKLGTYFDTFKSLYEAYEHLGGGTGHSLEGLQRFLKSKDPTNPSYQELKEAEKAAKEEFLGLRLIRCSDPHRYAGLMADIENSFTRGIDGYPKTLTKAYEMLVNYVNVNQHFRPHPKKNNQGLSFLQEGDSNGRRNGCGRGSRGGKGQDRSSTKDSKETNQGYVLRPPSIGNPTTTQAQLAQLFAQRYGKIPRSWMLADSCSSVNIISDPDLLHGIHQAEHPLILHCNAGSVTLTQQGYLPGFPEPVWYHPNGIANILSLQSLTKHYRITMDSTTSDGLRLHKADGTTFDFRPSDTGLYYIDSKSFTDPQRMWTLITTVKERASRYTKRQLEDAQRARRMQNIIMHPSDQQLSDVAIHHLRGCPVTKQSIRIASDVFGPNLGSLKGKTVHRPSSHVHSHTDPVPPEILERHRDVTLATDIMFVNKIPFLLTVSRNLRFVTVTDISNRQLPTIETELQKIVRLYELRGFRVTSMLCDPEFEELRSTFPYLNPCSADEHVPEIERMVRTLKDRIRSVYVTLPFRHIPRIMIKRLVANAVLWWNALPAPDSVSDVHSPRYLLVGTELNYDKHVRLEFGSYVQTHEAHTNDMRQRTLGAICLGPTGNSQGGHYFMSLTSGDRIIRHRWTCLPMPDEAIARVSQIGRRQGMPSTLSFSNRHGAEILDQVTTAIEDDHPDVSDDDSTYSYESMTSADDSLLIADDDSSASDPNMTTGPAPAFPAATGVTELEQIPDYLNENHEEYIEDAETESSEVMDDMNHDEGVDDETTGVEEITEAEEGTDETTGVEENTGVDRVDETTGVDTLDRERTETHTLSEEFHQAEQDGRDAALTPEYAGPNTRYRKRNGREPRNNHVLLTDIMDTFNPDTHRKLFCLVTAQMTANKGVKVFGVAGEMAIEKELRQLLARDVMHGVHSKELTREQRRAALRYLMFLKEKRCGTIKGRGCADGRKQRLYKTKAETSSPALSIEALFLSCVIDAYERRYVLTCDIPGAFMQAEMDELLHLKLDGTILEILLRMEPTYDQFVTYENGKKVLYAQLDKALYGAVQSALLFWKKLTAFVVDVLGFEINPYDACVANKIINEKQCTIAWYVDDLKISHKDPTVVEDIFTKLQEEFGKEAPLTVTRGKVHNYLGMRIDFSIEGKVQFTMPSLVNEIIEQLPPSLASGPCATPAANHLFQLNTKAEKLPQDSSDLVHRMTTQLLYLCKRARPDLQTAVAFLTTRVAAPDSDDMKKLGRCVRYLRRTAHLPLILEASCINSIHWWVDASYAVHPDMRSHTGATMTLGKGSVYSMSTRQKINTRSSTEAELVGVNDAMSIILWTRHFLEAQGYTVNDNIVYQDNESAILLEKNGRHSSTKRTRHLEIRYFFVTDNVRRNKLSIAYCPTGDMIADYFTKPLQGSVFRKMLKQILYVDDALIDSSPQECVGDSDDGLTRMNQDGTAESRTRQDDTQPLNDLEDEDSKPTKSSQQTMMTKSRSYADVVRNGEKG</sequence>
<dbReference type="Proteomes" id="UP000693970">
    <property type="component" value="Unassembled WGS sequence"/>
</dbReference>
<accession>A0A9K3LS98</accession>
<comment type="caution">
    <text evidence="3">The sequence shown here is derived from an EMBL/GenBank/DDBJ whole genome shotgun (WGS) entry which is preliminary data.</text>
</comment>
<gene>
    <name evidence="3" type="ORF">IV203_030295</name>
</gene>
<feature type="compositionally biased region" description="Basic and acidic residues" evidence="1">
    <location>
        <begin position="361"/>
        <end position="373"/>
    </location>
</feature>
<feature type="compositionally biased region" description="Basic and acidic residues" evidence="1">
    <location>
        <begin position="15"/>
        <end position="35"/>
    </location>
</feature>
<dbReference type="GO" id="GO:0003964">
    <property type="term" value="F:RNA-directed DNA polymerase activity"/>
    <property type="evidence" value="ECO:0007669"/>
    <property type="project" value="UniProtKB-KW"/>
</dbReference>
<keyword evidence="4" id="KW-1185">Reference proteome</keyword>
<dbReference type="OrthoDB" id="44654at2759"/>
<dbReference type="PANTHER" id="PTHR11439">
    <property type="entry name" value="GAG-POL-RELATED RETROTRANSPOSON"/>
    <property type="match status" value="1"/>
</dbReference>
<organism evidence="3 4">
    <name type="scientific">Nitzschia inconspicua</name>
    <dbReference type="NCBI Taxonomy" id="303405"/>
    <lineage>
        <taxon>Eukaryota</taxon>
        <taxon>Sar</taxon>
        <taxon>Stramenopiles</taxon>
        <taxon>Ochrophyta</taxon>
        <taxon>Bacillariophyta</taxon>
        <taxon>Bacillariophyceae</taxon>
        <taxon>Bacillariophycidae</taxon>
        <taxon>Bacillariales</taxon>
        <taxon>Bacillariaceae</taxon>
        <taxon>Nitzschia</taxon>
    </lineage>
</organism>
<feature type="region of interest" description="Disordered" evidence="1">
    <location>
        <begin position="328"/>
        <end position="388"/>
    </location>
</feature>
<dbReference type="PANTHER" id="PTHR11439:SF467">
    <property type="entry name" value="INTEGRASE CATALYTIC DOMAIN-CONTAINING PROTEIN"/>
    <property type="match status" value="1"/>
</dbReference>
<evidence type="ECO:0000259" key="2">
    <source>
        <dbReference type="Pfam" id="PF07727"/>
    </source>
</evidence>
<proteinExistence type="predicted"/>
<dbReference type="CDD" id="cd09272">
    <property type="entry name" value="RNase_HI_RT_Ty1"/>
    <property type="match status" value="1"/>
</dbReference>
<feature type="region of interest" description="Disordered" evidence="1">
    <location>
        <begin position="1633"/>
        <end position="1699"/>
    </location>
</feature>
<dbReference type="Pfam" id="PF07727">
    <property type="entry name" value="RVT_2"/>
    <property type="match status" value="1"/>
</dbReference>
<dbReference type="EMBL" id="JAGRRH010000007">
    <property type="protein sequence ID" value="KAG7367624.1"/>
    <property type="molecule type" value="Genomic_DNA"/>
</dbReference>
<evidence type="ECO:0000256" key="1">
    <source>
        <dbReference type="SAM" id="MobiDB-lite"/>
    </source>
</evidence>
<evidence type="ECO:0000313" key="3">
    <source>
        <dbReference type="EMBL" id="KAG7367624.1"/>
    </source>
</evidence>